<sequence>MKFHDRHLNIENYVIPNKDEKYDKIPEIWEGHNIADFVDVDIKQKLDNLLDEERRREQAGFYDAEMDQDETEDDKEMARQAAMYNFKTEML</sequence>
<reference evidence="3" key="1">
    <citation type="submission" date="2022-11" db="UniProtKB">
        <authorList>
            <consortium name="WormBaseParasite"/>
        </authorList>
    </citation>
    <scope>IDENTIFICATION</scope>
</reference>
<feature type="domain" description="NOG C-terminal" evidence="1">
    <location>
        <begin position="11"/>
        <end position="42"/>
    </location>
</feature>
<proteinExistence type="predicted"/>
<dbReference type="Proteomes" id="UP000887565">
    <property type="component" value="Unplaced"/>
</dbReference>
<dbReference type="InterPro" id="IPR012973">
    <property type="entry name" value="NOG_C"/>
</dbReference>
<dbReference type="Pfam" id="PF08155">
    <property type="entry name" value="NOGCT"/>
    <property type="match status" value="1"/>
</dbReference>
<organism evidence="2 3">
    <name type="scientific">Romanomermis culicivorax</name>
    <name type="common">Nematode worm</name>
    <dbReference type="NCBI Taxonomy" id="13658"/>
    <lineage>
        <taxon>Eukaryota</taxon>
        <taxon>Metazoa</taxon>
        <taxon>Ecdysozoa</taxon>
        <taxon>Nematoda</taxon>
        <taxon>Enoplea</taxon>
        <taxon>Dorylaimia</taxon>
        <taxon>Mermithida</taxon>
        <taxon>Mermithoidea</taxon>
        <taxon>Mermithidae</taxon>
        <taxon>Romanomermis</taxon>
    </lineage>
</organism>
<evidence type="ECO:0000259" key="1">
    <source>
        <dbReference type="Pfam" id="PF08155"/>
    </source>
</evidence>
<accession>A0A915KCD8</accession>
<dbReference type="WBParaSite" id="nRc.2.0.1.t35579-RA">
    <property type="protein sequence ID" value="nRc.2.0.1.t35579-RA"/>
    <property type="gene ID" value="nRc.2.0.1.g35579"/>
</dbReference>
<evidence type="ECO:0000313" key="3">
    <source>
        <dbReference type="WBParaSite" id="nRc.2.0.1.t35579-RA"/>
    </source>
</evidence>
<protein>
    <submittedName>
        <fullName evidence="3">NOG C-terminal domain-containing protein</fullName>
    </submittedName>
</protein>
<name>A0A915KCD8_ROMCU</name>
<evidence type="ECO:0000313" key="2">
    <source>
        <dbReference type="Proteomes" id="UP000887565"/>
    </source>
</evidence>
<keyword evidence="2" id="KW-1185">Reference proteome</keyword>
<dbReference type="AlphaFoldDB" id="A0A915KCD8"/>